<dbReference type="InterPro" id="IPR051781">
    <property type="entry name" value="Metallo-dep_Hydrolase"/>
</dbReference>
<dbReference type="SUPFAM" id="SSF51338">
    <property type="entry name" value="Composite domain of metallo-dependent hydrolases"/>
    <property type="match status" value="1"/>
</dbReference>
<dbReference type="PANTHER" id="PTHR43135:SF3">
    <property type="entry name" value="ALPHA-D-RIBOSE 1-METHYLPHOSPHONATE 5-TRIPHOSPHATE DIPHOSPHATASE"/>
    <property type="match status" value="1"/>
</dbReference>
<feature type="domain" description="Amidohydrolase-related" evidence="1">
    <location>
        <begin position="99"/>
        <end position="447"/>
    </location>
</feature>
<gene>
    <name evidence="2" type="ORF">GCM10008090_23010</name>
</gene>
<dbReference type="Pfam" id="PF01979">
    <property type="entry name" value="Amidohydro_1"/>
    <property type="match status" value="1"/>
</dbReference>
<dbReference type="InterPro" id="IPR032466">
    <property type="entry name" value="Metal_Hydrolase"/>
</dbReference>
<evidence type="ECO:0000313" key="3">
    <source>
        <dbReference type="Proteomes" id="UP000614811"/>
    </source>
</evidence>
<evidence type="ECO:0000313" key="2">
    <source>
        <dbReference type="EMBL" id="GHA12507.1"/>
    </source>
</evidence>
<proteinExistence type="predicted"/>
<evidence type="ECO:0000259" key="1">
    <source>
        <dbReference type="Pfam" id="PF01979"/>
    </source>
</evidence>
<sequence>MKYLFVKRSLFTLASLLSALVLLLCGAIWAGQAGPSRDLPPVINGTALAIDNVSIVNVRTLTVKPDQQLRLRDGHIEAILPAGSTVPAGYQRVEGNHAYVTPGLMDMHTHIYDRKDLVITLAHGVTTVRNLRGMPMHLRWRQELENKQWLGARMLTSSPVFDRPELAHALQQAVRNPEQARDLVRHFKAEGYDSLKLYNDLEPAVFEAILDEAAKRAIPVVKHGPYAVVSDTLSGLKLEKLNGVQSVEHVEDIFQTVLNFEFGLEKLDAYLRQLANTDVYLTPTLATFDHLTQLSVHKEAFVEQLPLDQFNPFFRTLNEHFAIERWLTASQKLADWNLRERELLLRIAKRAADLQVKLLVGSDQGTMYMPAGSSTHHEMALMQEAGIAAGQVLQAATINAATALQLSHELGTVDVGKRADLVLLANNPLLDVEHFRQPVAVVKSGQWLNRAQLAKLIHTSPPPQHWFPSFGRFLEDQLSRAFL</sequence>
<reference evidence="2" key="1">
    <citation type="journal article" date="2014" name="Int. J. Syst. Evol. Microbiol.">
        <title>Complete genome sequence of Corynebacterium casei LMG S-19264T (=DSM 44701T), isolated from a smear-ripened cheese.</title>
        <authorList>
            <consortium name="US DOE Joint Genome Institute (JGI-PGF)"/>
            <person name="Walter F."/>
            <person name="Albersmeier A."/>
            <person name="Kalinowski J."/>
            <person name="Ruckert C."/>
        </authorList>
    </citation>
    <scope>NUCLEOTIDE SEQUENCE</scope>
    <source>
        <strain evidence="2">KCTC 12711</strain>
    </source>
</reference>
<dbReference type="InterPro" id="IPR011059">
    <property type="entry name" value="Metal-dep_hydrolase_composite"/>
</dbReference>
<organism evidence="2 3">
    <name type="scientific">Arenicella chitinivorans</name>
    <dbReference type="NCBI Taxonomy" id="1329800"/>
    <lineage>
        <taxon>Bacteria</taxon>
        <taxon>Pseudomonadati</taxon>
        <taxon>Pseudomonadota</taxon>
        <taxon>Gammaproteobacteria</taxon>
        <taxon>Arenicellales</taxon>
        <taxon>Arenicellaceae</taxon>
        <taxon>Arenicella</taxon>
    </lineage>
</organism>
<dbReference type="Proteomes" id="UP000614811">
    <property type="component" value="Unassembled WGS sequence"/>
</dbReference>
<dbReference type="Gene3D" id="3.40.50.10910">
    <property type="entry name" value="Amidohydrolase"/>
    <property type="match status" value="1"/>
</dbReference>
<dbReference type="PANTHER" id="PTHR43135">
    <property type="entry name" value="ALPHA-D-RIBOSE 1-METHYLPHOSPHONATE 5-TRIPHOSPHATE DIPHOSPHATASE"/>
    <property type="match status" value="1"/>
</dbReference>
<dbReference type="GO" id="GO:0016810">
    <property type="term" value="F:hydrolase activity, acting on carbon-nitrogen (but not peptide) bonds"/>
    <property type="evidence" value="ECO:0007669"/>
    <property type="project" value="InterPro"/>
</dbReference>
<dbReference type="Gene3D" id="2.30.40.10">
    <property type="entry name" value="Urease, subunit C, domain 1"/>
    <property type="match status" value="1"/>
</dbReference>
<dbReference type="InterPro" id="IPR006680">
    <property type="entry name" value="Amidohydro-rel"/>
</dbReference>
<accession>A0A918VNH3</accession>
<keyword evidence="3" id="KW-1185">Reference proteome</keyword>
<name>A0A918VNH3_9GAMM</name>
<dbReference type="EMBL" id="BMXA01000003">
    <property type="protein sequence ID" value="GHA12507.1"/>
    <property type="molecule type" value="Genomic_DNA"/>
</dbReference>
<comment type="caution">
    <text evidence="2">The sequence shown here is derived from an EMBL/GenBank/DDBJ whole genome shotgun (WGS) entry which is preliminary data.</text>
</comment>
<protein>
    <submittedName>
        <fullName evidence="2">Amidohydrolase</fullName>
    </submittedName>
</protein>
<dbReference type="Gene3D" id="1.20.58.520">
    <property type="entry name" value="Amidohydrolase"/>
    <property type="match status" value="1"/>
</dbReference>
<reference evidence="2" key="2">
    <citation type="submission" date="2020-09" db="EMBL/GenBank/DDBJ databases">
        <authorList>
            <person name="Sun Q."/>
            <person name="Kim S."/>
        </authorList>
    </citation>
    <scope>NUCLEOTIDE SEQUENCE</scope>
    <source>
        <strain evidence="2">KCTC 12711</strain>
    </source>
</reference>
<dbReference type="AlphaFoldDB" id="A0A918VNH3"/>
<dbReference type="RefSeq" id="WP_189401152.1">
    <property type="nucleotide sequence ID" value="NZ_BMXA01000003.1"/>
</dbReference>
<dbReference type="SUPFAM" id="SSF51556">
    <property type="entry name" value="Metallo-dependent hydrolases"/>
    <property type="match status" value="1"/>
</dbReference>
<dbReference type="Gene3D" id="3.30.110.90">
    <property type="entry name" value="Amidohydrolase"/>
    <property type="match status" value="1"/>
</dbReference>